<dbReference type="AlphaFoldDB" id="X1Q9H7"/>
<evidence type="ECO:0000313" key="2">
    <source>
        <dbReference type="EMBL" id="GAI64888.1"/>
    </source>
</evidence>
<protein>
    <submittedName>
        <fullName evidence="2">Uncharacterized protein</fullName>
    </submittedName>
</protein>
<name>X1Q9H7_9ZZZZ</name>
<evidence type="ECO:0000256" key="1">
    <source>
        <dbReference type="SAM" id="Phobius"/>
    </source>
</evidence>
<keyword evidence="1" id="KW-0472">Membrane</keyword>
<sequence length="81" mass="9266">MARNKISLSNPSGSFHTKATEITIIALAVLVPIAFYPWCYYNTFTLAKEFIFEALVIIGLMFWAFKIINREETKFTSTPLN</sequence>
<reference evidence="2" key="1">
    <citation type="journal article" date="2014" name="Front. Microbiol.">
        <title>High frequency of phylogenetically diverse reductive dehalogenase-homologous genes in deep subseafloor sedimentary metagenomes.</title>
        <authorList>
            <person name="Kawai M."/>
            <person name="Futagami T."/>
            <person name="Toyoda A."/>
            <person name="Takaki Y."/>
            <person name="Nishi S."/>
            <person name="Hori S."/>
            <person name="Arai W."/>
            <person name="Tsubouchi T."/>
            <person name="Morono Y."/>
            <person name="Uchiyama I."/>
            <person name="Ito T."/>
            <person name="Fujiyama A."/>
            <person name="Inagaki F."/>
            <person name="Takami H."/>
        </authorList>
    </citation>
    <scope>NUCLEOTIDE SEQUENCE</scope>
    <source>
        <strain evidence="2">Expedition CK06-06</strain>
    </source>
</reference>
<keyword evidence="1" id="KW-1133">Transmembrane helix</keyword>
<feature type="transmembrane region" description="Helical" evidence="1">
    <location>
        <begin position="21"/>
        <end position="38"/>
    </location>
</feature>
<proteinExistence type="predicted"/>
<comment type="caution">
    <text evidence="2">The sequence shown here is derived from an EMBL/GenBank/DDBJ whole genome shotgun (WGS) entry which is preliminary data.</text>
</comment>
<gene>
    <name evidence="2" type="ORF">S12H4_10663</name>
</gene>
<organism evidence="2">
    <name type="scientific">marine sediment metagenome</name>
    <dbReference type="NCBI Taxonomy" id="412755"/>
    <lineage>
        <taxon>unclassified sequences</taxon>
        <taxon>metagenomes</taxon>
        <taxon>ecological metagenomes</taxon>
    </lineage>
</organism>
<feature type="non-terminal residue" evidence="2">
    <location>
        <position position="81"/>
    </location>
</feature>
<accession>X1Q9H7</accession>
<feature type="transmembrane region" description="Helical" evidence="1">
    <location>
        <begin position="50"/>
        <end position="68"/>
    </location>
</feature>
<dbReference type="EMBL" id="BARW01004607">
    <property type="protein sequence ID" value="GAI64888.1"/>
    <property type="molecule type" value="Genomic_DNA"/>
</dbReference>
<keyword evidence="1" id="KW-0812">Transmembrane</keyword>